<gene>
    <name evidence="2" type="ORF">JN12_00613</name>
</gene>
<sequence>MFGFRLKSDRIAWFLLALSLILYGLDYWLYGRAGEIGFGFLGNLAFLPIYVLLVTLMIERVLKEREKEALRQKLNMVIGLFFSEVGKALLKNGHGFVTDGRELAERVKISTLWNGDDFRSLAAWLKRMDVKMDSRLGDLPALKEFLRGKRTFLLSLMENPNLLEHDDFTDLLWAVFHLLEELESRTELAGLPGSDLDHLTGDIKRAHIHLLRQWVAYLEHLKEDYPYLFSLAVRTNPLNPGAQIEVD</sequence>
<organism evidence="2 3">
    <name type="scientific">Geobacter argillaceus</name>
    <dbReference type="NCBI Taxonomy" id="345631"/>
    <lineage>
        <taxon>Bacteria</taxon>
        <taxon>Pseudomonadati</taxon>
        <taxon>Thermodesulfobacteriota</taxon>
        <taxon>Desulfuromonadia</taxon>
        <taxon>Geobacterales</taxon>
        <taxon>Geobacteraceae</taxon>
        <taxon>Geobacter</taxon>
    </lineage>
</organism>
<reference evidence="2 3" key="1">
    <citation type="submission" date="2019-07" db="EMBL/GenBank/DDBJ databases">
        <title>Genomic Encyclopedia of Archaeal and Bacterial Type Strains, Phase II (KMG-II): from individual species to whole genera.</title>
        <authorList>
            <person name="Goeker M."/>
        </authorList>
    </citation>
    <scope>NUCLEOTIDE SEQUENCE [LARGE SCALE GENOMIC DNA]</scope>
    <source>
        <strain evidence="2 3">ATCC BAA-1139</strain>
    </source>
</reference>
<feature type="transmembrane region" description="Helical" evidence="1">
    <location>
        <begin position="36"/>
        <end position="58"/>
    </location>
</feature>
<name>A0A562WQN7_9BACT</name>
<keyword evidence="3" id="KW-1185">Reference proteome</keyword>
<dbReference type="EMBL" id="VLLN01000003">
    <property type="protein sequence ID" value="TWJ32639.1"/>
    <property type="molecule type" value="Genomic_DNA"/>
</dbReference>
<comment type="caution">
    <text evidence="2">The sequence shown here is derived from an EMBL/GenBank/DDBJ whole genome shotgun (WGS) entry which is preliminary data.</text>
</comment>
<proteinExistence type="predicted"/>
<evidence type="ECO:0000256" key="1">
    <source>
        <dbReference type="SAM" id="Phobius"/>
    </source>
</evidence>
<protein>
    <submittedName>
        <fullName evidence="2">Uncharacterized protein</fullName>
    </submittedName>
</protein>
<feature type="transmembrane region" description="Helical" evidence="1">
    <location>
        <begin position="12"/>
        <end position="30"/>
    </location>
</feature>
<keyword evidence="1" id="KW-0472">Membrane</keyword>
<keyword evidence="1" id="KW-0812">Transmembrane</keyword>
<dbReference type="OrthoDB" id="9799090at2"/>
<evidence type="ECO:0000313" key="3">
    <source>
        <dbReference type="Proteomes" id="UP000319449"/>
    </source>
</evidence>
<dbReference type="Proteomes" id="UP000319449">
    <property type="component" value="Unassembled WGS sequence"/>
</dbReference>
<dbReference type="AlphaFoldDB" id="A0A562WQN7"/>
<accession>A0A562WQN7</accession>
<evidence type="ECO:0000313" key="2">
    <source>
        <dbReference type="EMBL" id="TWJ32639.1"/>
    </source>
</evidence>
<keyword evidence="1" id="KW-1133">Transmembrane helix</keyword>
<dbReference type="RefSeq" id="WP_145017977.1">
    <property type="nucleotide sequence ID" value="NZ_VLLN01000003.1"/>
</dbReference>